<keyword evidence="2" id="KW-0472">Membrane</keyword>
<keyword evidence="6" id="KW-1185">Reference proteome</keyword>
<evidence type="ECO:0000256" key="1">
    <source>
        <dbReference type="PROSITE-ProRule" id="PRU01122"/>
    </source>
</evidence>
<dbReference type="PROSITE" id="PS50106">
    <property type="entry name" value="PDZ"/>
    <property type="match status" value="1"/>
</dbReference>
<dbReference type="Proteomes" id="UP000031419">
    <property type="component" value="Unassembled WGS sequence"/>
</dbReference>
<name>A0A073AW78_9PSEU</name>
<dbReference type="SUPFAM" id="SSF54211">
    <property type="entry name" value="Ribosomal protein S5 domain 2-like"/>
    <property type="match status" value="1"/>
</dbReference>
<feature type="active site" evidence="1">
    <location>
        <position position="250"/>
    </location>
</feature>
<reference evidence="5 6" key="1">
    <citation type="submission" date="2014-06" db="EMBL/GenBank/DDBJ databases">
        <title>Saccharopolyspora rectivirgula DSM-43113 Genome sequencing.</title>
        <authorList>
            <person name="Barrera C."/>
            <person name="Millon L."/>
            <person name="Rognon B."/>
            <person name="Zaugg C."/>
            <person name="Monod M."/>
        </authorList>
    </citation>
    <scope>NUCLEOTIDE SEQUENCE [LARGE SCALE GENOMIC DNA]</scope>
    <source>
        <strain evidence="5 6">DSM 43113</strain>
    </source>
</reference>
<dbReference type="AlphaFoldDB" id="A0A073AW78"/>
<feature type="domain" description="Lon proteolytic" evidence="4">
    <location>
        <begin position="245"/>
        <end position="343"/>
    </location>
</feature>
<dbReference type="InterPro" id="IPR001478">
    <property type="entry name" value="PDZ"/>
</dbReference>
<dbReference type="InterPro" id="IPR014721">
    <property type="entry name" value="Ribsml_uS5_D2-typ_fold_subgr"/>
</dbReference>
<feature type="active site" evidence="1">
    <location>
        <position position="295"/>
    </location>
</feature>
<evidence type="ECO:0000259" key="3">
    <source>
        <dbReference type="PROSITE" id="PS50106"/>
    </source>
</evidence>
<evidence type="ECO:0000313" key="5">
    <source>
        <dbReference type="EMBL" id="KEI43337.1"/>
    </source>
</evidence>
<keyword evidence="1" id="KW-0720">Serine protease</keyword>
<dbReference type="Pfam" id="PF05362">
    <property type="entry name" value="Lon_C"/>
    <property type="match status" value="1"/>
</dbReference>
<sequence>MADSEHVRCRTVNRRTWTLLFSVVLVAVFGLLGTFARVPYVALGPGPTYDTLGDNEGTPVVRIDGERTYPTGGHLNMTTVSVTDQLSLFGALGLWASGRYALAPRELYFPPNKTEQQIEQENTKAFNDSQTSAEAAALRYLGYPMKVVVQEVVTGSPADGVVEPGDRLLEVNGQPVRDPESVSKAVARTKPGEEISIRLQRGEERPSEVQVELADHPRQPGRGFIGVAPAERPDVDFDIEISLADVGGPSAGLMFALAIVDKLTPGEINGGHFVAGTGEIDAAGNVGPIGGINFKMVQAREAGAELFLVPEKNCAEAKAQAPEGLELVKVATLDDAVKNLEKYRSGLEPDHC</sequence>
<feature type="domain" description="PDZ" evidence="3">
    <location>
        <begin position="141"/>
        <end position="203"/>
    </location>
</feature>
<dbReference type="PANTHER" id="PTHR10046">
    <property type="entry name" value="ATP DEPENDENT LON PROTEASE FAMILY MEMBER"/>
    <property type="match status" value="1"/>
</dbReference>
<dbReference type="SMART" id="SM00228">
    <property type="entry name" value="PDZ"/>
    <property type="match status" value="1"/>
</dbReference>
<protein>
    <recommendedName>
        <fullName evidence="1">endopeptidase La</fullName>
        <ecNumber evidence="1">3.4.21.53</ecNumber>
    </recommendedName>
</protein>
<dbReference type="Gene3D" id="3.30.230.10">
    <property type="match status" value="1"/>
</dbReference>
<feature type="transmembrane region" description="Helical" evidence="2">
    <location>
        <begin position="17"/>
        <end position="36"/>
    </location>
</feature>
<dbReference type="PROSITE" id="PS51786">
    <property type="entry name" value="LON_PROTEOLYTIC"/>
    <property type="match status" value="1"/>
</dbReference>
<keyword evidence="1" id="KW-0645">Protease</keyword>
<proteinExistence type="inferred from homology"/>
<dbReference type="GO" id="GO:0004252">
    <property type="term" value="F:serine-type endopeptidase activity"/>
    <property type="evidence" value="ECO:0007669"/>
    <property type="project" value="UniProtKB-UniRule"/>
</dbReference>
<evidence type="ECO:0000259" key="4">
    <source>
        <dbReference type="PROSITE" id="PS51786"/>
    </source>
</evidence>
<dbReference type="STRING" id="28042.GU90_16370"/>
<accession>A0A073AW78</accession>
<dbReference type="GO" id="GO:0006508">
    <property type="term" value="P:proteolysis"/>
    <property type="evidence" value="ECO:0007669"/>
    <property type="project" value="UniProtKB-KW"/>
</dbReference>
<evidence type="ECO:0000256" key="2">
    <source>
        <dbReference type="SAM" id="Phobius"/>
    </source>
</evidence>
<keyword evidence="1" id="KW-0378">Hydrolase</keyword>
<comment type="caution">
    <text evidence="5">The sequence shown here is derived from an EMBL/GenBank/DDBJ whole genome shotgun (WGS) entry which is preliminary data.</text>
</comment>
<dbReference type="Gene3D" id="2.30.42.10">
    <property type="match status" value="1"/>
</dbReference>
<dbReference type="InterPro" id="IPR041489">
    <property type="entry name" value="PDZ_6"/>
</dbReference>
<keyword evidence="2" id="KW-0812">Transmembrane</keyword>
<dbReference type="GO" id="GO:0005524">
    <property type="term" value="F:ATP binding"/>
    <property type="evidence" value="ECO:0007669"/>
    <property type="project" value="InterPro"/>
</dbReference>
<dbReference type="InterPro" id="IPR008269">
    <property type="entry name" value="Lon_proteolytic"/>
</dbReference>
<dbReference type="InterPro" id="IPR036034">
    <property type="entry name" value="PDZ_sf"/>
</dbReference>
<dbReference type="EMBL" id="JNVU01000039">
    <property type="protein sequence ID" value="KEI43337.1"/>
    <property type="molecule type" value="Genomic_DNA"/>
</dbReference>
<dbReference type="SUPFAM" id="SSF50156">
    <property type="entry name" value="PDZ domain-like"/>
    <property type="match status" value="1"/>
</dbReference>
<dbReference type="InterPro" id="IPR020568">
    <property type="entry name" value="Ribosomal_Su5_D2-typ_SF"/>
</dbReference>
<dbReference type="GO" id="GO:0030163">
    <property type="term" value="P:protein catabolic process"/>
    <property type="evidence" value="ECO:0007669"/>
    <property type="project" value="InterPro"/>
</dbReference>
<evidence type="ECO:0000313" key="6">
    <source>
        <dbReference type="Proteomes" id="UP000031419"/>
    </source>
</evidence>
<gene>
    <name evidence="5" type="ORF">GU90_16370</name>
</gene>
<comment type="catalytic activity">
    <reaction evidence="1">
        <text>Hydrolysis of proteins in presence of ATP.</text>
        <dbReference type="EC" id="3.4.21.53"/>
    </reaction>
</comment>
<keyword evidence="2" id="KW-1133">Transmembrane helix</keyword>
<dbReference type="GO" id="GO:0004176">
    <property type="term" value="F:ATP-dependent peptidase activity"/>
    <property type="evidence" value="ECO:0007669"/>
    <property type="project" value="UniProtKB-UniRule"/>
</dbReference>
<dbReference type="Pfam" id="PF17820">
    <property type="entry name" value="PDZ_6"/>
    <property type="match status" value="1"/>
</dbReference>
<dbReference type="InterPro" id="IPR027065">
    <property type="entry name" value="Lon_Prtase"/>
</dbReference>
<comment type="similarity">
    <text evidence="1">Belongs to the peptidase S16 family.</text>
</comment>
<organism evidence="5 6">
    <name type="scientific">Saccharopolyspora rectivirgula</name>
    <dbReference type="NCBI Taxonomy" id="28042"/>
    <lineage>
        <taxon>Bacteria</taxon>
        <taxon>Bacillati</taxon>
        <taxon>Actinomycetota</taxon>
        <taxon>Actinomycetes</taxon>
        <taxon>Pseudonocardiales</taxon>
        <taxon>Pseudonocardiaceae</taxon>
        <taxon>Saccharopolyspora</taxon>
    </lineage>
</organism>
<dbReference type="eggNOG" id="COG3480">
    <property type="taxonomic scope" value="Bacteria"/>
</dbReference>
<dbReference type="EC" id="3.4.21.53" evidence="1"/>